<evidence type="ECO:0000313" key="16">
    <source>
        <dbReference type="EMBL" id="OIR12728.1"/>
    </source>
</evidence>
<dbReference type="Pfam" id="PF00430">
    <property type="entry name" value="ATP-synt_B"/>
    <property type="match status" value="1"/>
</dbReference>
<dbReference type="GO" id="GO:0012505">
    <property type="term" value="C:endomembrane system"/>
    <property type="evidence" value="ECO:0007669"/>
    <property type="project" value="UniProtKB-SubCell"/>
</dbReference>
<dbReference type="EMBL" id="MLJW01000016">
    <property type="protein sequence ID" value="OIR12728.1"/>
    <property type="molecule type" value="Genomic_DNA"/>
</dbReference>
<proteinExistence type="inferred from homology"/>
<evidence type="ECO:0000256" key="3">
    <source>
        <dbReference type="ARBA" id="ARBA00005513"/>
    </source>
</evidence>
<evidence type="ECO:0000256" key="13">
    <source>
        <dbReference type="ARBA" id="ARBA00025198"/>
    </source>
</evidence>
<comment type="similarity">
    <text evidence="3">Belongs to the ATPase B chain family.</text>
</comment>
<dbReference type="HAMAP" id="MF_01398">
    <property type="entry name" value="ATP_synth_b_bprime"/>
    <property type="match status" value="1"/>
</dbReference>
<keyword evidence="8" id="KW-0375">Hydrogen ion transport</keyword>
<dbReference type="InterPro" id="IPR005864">
    <property type="entry name" value="ATP_synth_F0_bsu_bac"/>
</dbReference>
<dbReference type="InterPro" id="IPR050059">
    <property type="entry name" value="ATP_synthase_B_chain"/>
</dbReference>
<comment type="subcellular location">
    <subcellularLocation>
        <location evidence="2">Endomembrane system</location>
    </subcellularLocation>
    <subcellularLocation>
        <location evidence="1">Membrane</location>
        <topology evidence="1">Single-pass membrane protein</topology>
    </subcellularLocation>
</comment>
<comment type="caution">
    <text evidence="16">The sequence shown here is derived from an EMBL/GenBank/DDBJ whole genome shotgun (WGS) entry which is preliminary data.</text>
</comment>
<evidence type="ECO:0000256" key="11">
    <source>
        <dbReference type="ARBA" id="ARBA00023136"/>
    </source>
</evidence>
<evidence type="ECO:0000256" key="15">
    <source>
        <dbReference type="SAM" id="Phobius"/>
    </source>
</evidence>
<evidence type="ECO:0000256" key="8">
    <source>
        <dbReference type="ARBA" id="ARBA00022781"/>
    </source>
</evidence>
<keyword evidence="14" id="KW-0175">Coiled coil</keyword>
<dbReference type="PANTHER" id="PTHR33445:SF1">
    <property type="entry name" value="ATP SYNTHASE SUBUNIT B"/>
    <property type="match status" value="1"/>
</dbReference>
<evidence type="ECO:0000256" key="6">
    <source>
        <dbReference type="ARBA" id="ARBA00022547"/>
    </source>
</evidence>
<dbReference type="AlphaFoldDB" id="A0A1J5T902"/>
<dbReference type="PANTHER" id="PTHR33445">
    <property type="entry name" value="ATP SYNTHASE SUBUNIT B', CHLOROPLASTIC"/>
    <property type="match status" value="1"/>
</dbReference>
<evidence type="ECO:0000256" key="4">
    <source>
        <dbReference type="ARBA" id="ARBA00022448"/>
    </source>
</evidence>
<name>A0A1J5T902_9ZZZZ</name>
<evidence type="ECO:0000256" key="9">
    <source>
        <dbReference type="ARBA" id="ARBA00022989"/>
    </source>
</evidence>
<dbReference type="GO" id="GO:0045259">
    <property type="term" value="C:proton-transporting ATP synthase complex"/>
    <property type="evidence" value="ECO:0007669"/>
    <property type="project" value="UniProtKB-KW"/>
</dbReference>
<keyword evidence="6" id="KW-0138">CF(0)</keyword>
<dbReference type="GO" id="GO:0015986">
    <property type="term" value="P:proton motive force-driven ATP synthesis"/>
    <property type="evidence" value="ECO:0007669"/>
    <property type="project" value="InterPro"/>
</dbReference>
<comment type="function">
    <text evidence="13">F(1)F(0) ATP synthase produces ATP from ADP in the presence of a proton or sodium gradient. F-type ATPases consist of two structural domains, F(1) containing the extramembraneous catalytic core and F(0) containing the membrane proton channel, linked together by a central stalk and a peripheral stalk. During catalysis, ATP synthesis in the catalytic domain of F(1) is coupled via a rotary mechanism of the central stalk subunits to proton translocation.</text>
</comment>
<dbReference type="Gene3D" id="1.20.5.620">
    <property type="entry name" value="F1F0 ATP synthase subunit B, membrane domain"/>
    <property type="match status" value="1"/>
</dbReference>
<keyword evidence="10" id="KW-0406">Ion transport</keyword>
<evidence type="ECO:0000256" key="12">
    <source>
        <dbReference type="ARBA" id="ARBA00023310"/>
    </source>
</evidence>
<dbReference type="InterPro" id="IPR028987">
    <property type="entry name" value="ATP_synth_B-like_membr_sf"/>
</dbReference>
<reference evidence="16" key="1">
    <citation type="submission" date="2016-10" db="EMBL/GenBank/DDBJ databases">
        <title>Sequence of Gallionella enrichment culture.</title>
        <authorList>
            <person name="Poehlein A."/>
            <person name="Muehling M."/>
            <person name="Daniel R."/>
        </authorList>
    </citation>
    <scope>NUCLEOTIDE SEQUENCE</scope>
</reference>
<sequence>MQLLTPDLGLFIWNLLAFLIVFFILKKFAWPAILNGLKEREQGIADAISTAEQVKAEMAQLQSENETILAKAREERTVILREAKDHSDKMIADAKEKAKTEFDRIVADAQVAIQQQKNAALTDVKNQVGALVIEVSEKILKRELSNKAEQEKFIKELADGVKLN</sequence>
<feature type="transmembrane region" description="Helical" evidence="15">
    <location>
        <begin position="12"/>
        <end position="30"/>
    </location>
</feature>
<gene>
    <name evidence="16" type="primary">atpF_3</name>
    <name evidence="16" type="ORF">GALL_57950</name>
</gene>
<dbReference type="CDD" id="cd06503">
    <property type="entry name" value="ATP-synt_Fo_b"/>
    <property type="match status" value="1"/>
</dbReference>
<dbReference type="SUPFAM" id="SSF81573">
    <property type="entry name" value="F1F0 ATP synthase subunit B, membrane domain"/>
    <property type="match status" value="1"/>
</dbReference>
<evidence type="ECO:0000256" key="5">
    <source>
        <dbReference type="ARBA" id="ARBA00022475"/>
    </source>
</evidence>
<evidence type="ECO:0000256" key="1">
    <source>
        <dbReference type="ARBA" id="ARBA00004167"/>
    </source>
</evidence>
<accession>A0A1J5T902</accession>
<evidence type="ECO:0000256" key="14">
    <source>
        <dbReference type="SAM" id="Coils"/>
    </source>
</evidence>
<evidence type="ECO:0000256" key="7">
    <source>
        <dbReference type="ARBA" id="ARBA00022692"/>
    </source>
</evidence>
<keyword evidence="5" id="KW-1003">Cell membrane</keyword>
<keyword evidence="7 15" id="KW-0812">Transmembrane</keyword>
<evidence type="ECO:0000256" key="10">
    <source>
        <dbReference type="ARBA" id="ARBA00023065"/>
    </source>
</evidence>
<dbReference type="NCBIfam" id="TIGR01144">
    <property type="entry name" value="ATP_synt_b"/>
    <property type="match status" value="1"/>
</dbReference>
<keyword evidence="9 15" id="KW-1133">Transmembrane helix</keyword>
<protein>
    <submittedName>
        <fullName evidence="16">ATP synthase subunit b</fullName>
    </submittedName>
</protein>
<keyword evidence="4" id="KW-0813">Transport</keyword>
<dbReference type="GO" id="GO:0046961">
    <property type="term" value="F:proton-transporting ATPase activity, rotational mechanism"/>
    <property type="evidence" value="ECO:0007669"/>
    <property type="project" value="TreeGrafter"/>
</dbReference>
<evidence type="ECO:0000256" key="2">
    <source>
        <dbReference type="ARBA" id="ARBA00004308"/>
    </source>
</evidence>
<organism evidence="16">
    <name type="scientific">mine drainage metagenome</name>
    <dbReference type="NCBI Taxonomy" id="410659"/>
    <lineage>
        <taxon>unclassified sequences</taxon>
        <taxon>metagenomes</taxon>
        <taxon>ecological metagenomes</taxon>
    </lineage>
</organism>
<keyword evidence="12" id="KW-0066">ATP synthesis</keyword>
<feature type="coiled-coil region" evidence="14">
    <location>
        <begin position="44"/>
        <end position="71"/>
    </location>
</feature>
<dbReference type="InterPro" id="IPR002146">
    <property type="entry name" value="ATP_synth_b/b'su_bac/chlpt"/>
</dbReference>
<keyword evidence="11 15" id="KW-0472">Membrane</keyword>